<dbReference type="InterPro" id="IPR050706">
    <property type="entry name" value="Cyclic-di-GMP_PDE-like"/>
</dbReference>
<dbReference type="PANTHER" id="PTHR33121:SF76">
    <property type="entry name" value="SIGNALING PROTEIN"/>
    <property type="match status" value="1"/>
</dbReference>
<dbReference type="SUPFAM" id="SSF141868">
    <property type="entry name" value="EAL domain-like"/>
    <property type="match status" value="1"/>
</dbReference>
<dbReference type="InterPro" id="IPR000160">
    <property type="entry name" value="GGDEF_dom"/>
</dbReference>
<dbReference type="InterPro" id="IPR000644">
    <property type="entry name" value="CBS_dom"/>
</dbReference>
<sequence>MTAPSEDALLDELDRIIRNESLTPLFQPIVDGTTQAIFGYEALIRGPEDSPLHSPIDLFETATSSGRLAELDFLCRKLSIEAFSEQDLAGKLFLNIMPASMLDANFREGLTAGFLAGAGLSPERVVIELTEHVPVEDYDLMRAAVAHYRTMGLQVALDDLGAKYSNLRQWVELRPEFVKIDRHFIKKIHKHPSKRKFLESIIKVARNVDCTIIAEGIESADEYHCLRDMQCDLMQGYYFARPDRHPFYKGNPRSTRHNHLSPERSSGPLKKTAALLCRQIAPVNEQAPVLSVLERFEATPNLRCVTVINDDSVPVGILRQRDMLGRFANPFSHALYSRQVVGSLMDRNALVVEESTPLEQLSALVTETSEAEVEDFVIVDRSGHYLGTGNIIDLLREITALQVTYARQANPLTGLPGNEAIHQAITERLESNSPFCAVYCDLDNFKAYNDVYGYANGDQIILALARILSELCRESGFVGHIGGDDFIVLLDMETRRSEAVCHDILSRFAHIAPAFYTKDHQREGGIQVSDRQGNLRFFPFISVSMALHPVRPDHNKSNLDLADTLTELKKQAKKETGNSLFIDKRR</sequence>
<evidence type="ECO:0000259" key="4">
    <source>
        <dbReference type="PROSITE" id="PS51371"/>
    </source>
</evidence>
<evidence type="ECO:0000313" key="5">
    <source>
        <dbReference type="EMBL" id="MFC5546695.1"/>
    </source>
</evidence>
<dbReference type="CDD" id="cd01948">
    <property type="entry name" value="EAL"/>
    <property type="match status" value="1"/>
</dbReference>
<dbReference type="RefSeq" id="WP_248158972.1">
    <property type="nucleotide sequence ID" value="NZ_JAKZAJ010000004.1"/>
</dbReference>
<dbReference type="PROSITE" id="PS50883">
    <property type="entry name" value="EAL"/>
    <property type="match status" value="1"/>
</dbReference>
<evidence type="ECO:0000259" key="2">
    <source>
        <dbReference type="PROSITE" id="PS50883"/>
    </source>
</evidence>
<feature type="domain" description="EAL" evidence="2">
    <location>
        <begin position="6"/>
        <end position="256"/>
    </location>
</feature>
<organism evidence="5 6">
    <name type="scientific">Marinobacter koreensis</name>
    <dbReference type="NCBI Taxonomy" id="335974"/>
    <lineage>
        <taxon>Bacteria</taxon>
        <taxon>Pseudomonadati</taxon>
        <taxon>Pseudomonadota</taxon>
        <taxon>Gammaproteobacteria</taxon>
        <taxon>Pseudomonadales</taxon>
        <taxon>Marinobacteraceae</taxon>
        <taxon>Marinobacter</taxon>
    </lineage>
</organism>
<dbReference type="PANTHER" id="PTHR33121">
    <property type="entry name" value="CYCLIC DI-GMP PHOSPHODIESTERASE PDEF"/>
    <property type="match status" value="1"/>
</dbReference>
<dbReference type="Proteomes" id="UP001596055">
    <property type="component" value="Unassembled WGS sequence"/>
</dbReference>
<dbReference type="Pfam" id="PF00990">
    <property type="entry name" value="GGDEF"/>
    <property type="match status" value="1"/>
</dbReference>
<feature type="domain" description="GGDEF" evidence="3">
    <location>
        <begin position="433"/>
        <end position="585"/>
    </location>
</feature>
<dbReference type="EMBL" id="JBHSNL010000006">
    <property type="protein sequence ID" value="MFC5546695.1"/>
    <property type="molecule type" value="Genomic_DNA"/>
</dbReference>
<dbReference type="InterPro" id="IPR046342">
    <property type="entry name" value="CBS_dom_sf"/>
</dbReference>
<dbReference type="PROSITE" id="PS50887">
    <property type="entry name" value="GGDEF"/>
    <property type="match status" value="1"/>
</dbReference>
<evidence type="ECO:0000256" key="1">
    <source>
        <dbReference type="PROSITE-ProRule" id="PRU00703"/>
    </source>
</evidence>
<dbReference type="NCBIfam" id="TIGR00254">
    <property type="entry name" value="GGDEF"/>
    <property type="match status" value="1"/>
</dbReference>
<gene>
    <name evidence="5" type="ORF">ACFPQA_16635</name>
</gene>
<dbReference type="Gene3D" id="3.20.20.450">
    <property type="entry name" value="EAL domain"/>
    <property type="match status" value="1"/>
</dbReference>
<protein>
    <submittedName>
        <fullName evidence="5">GGDEF domain-containing protein</fullName>
    </submittedName>
</protein>
<keyword evidence="6" id="KW-1185">Reference proteome</keyword>
<dbReference type="Pfam" id="PF00571">
    <property type="entry name" value="CBS"/>
    <property type="match status" value="2"/>
</dbReference>
<dbReference type="PROSITE" id="PS51371">
    <property type="entry name" value="CBS"/>
    <property type="match status" value="1"/>
</dbReference>
<feature type="domain" description="CBS" evidence="4">
    <location>
        <begin position="276"/>
        <end position="335"/>
    </location>
</feature>
<dbReference type="SUPFAM" id="SSF54631">
    <property type="entry name" value="CBS-domain pair"/>
    <property type="match status" value="1"/>
</dbReference>
<name>A0ABW0RSR3_9GAMM</name>
<dbReference type="SUPFAM" id="SSF55073">
    <property type="entry name" value="Nucleotide cyclase"/>
    <property type="match status" value="1"/>
</dbReference>
<dbReference type="Gene3D" id="3.30.70.270">
    <property type="match status" value="1"/>
</dbReference>
<dbReference type="InterPro" id="IPR043128">
    <property type="entry name" value="Rev_trsase/Diguanyl_cyclase"/>
</dbReference>
<dbReference type="InterPro" id="IPR029787">
    <property type="entry name" value="Nucleotide_cyclase"/>
</dbReference>
<dbReference type="CDD" id="cd01949">
    <property type="entry name" value="GGDEF"/>
    <property type="match status" value="1"/>
</dbReference>
<proteinExistence type="predicted"/>
<dbReference type="InterPro" id="IPR035919">
    <property type="entry name" value="EAL_sf"/>
</dbReference>
<dbReference type="SMART" id="SM00052">
    <property type="entry name" value="EAL"/>
    <property type="match status" value="1"/>
</dbReference>
<accession>A0ABW0RSR3</accession>
<dbReference type="Pfam" id="PF00563">
    <property type="entry name" value="EAL"/>
    <property type="match status" value="1"/>
</dbReference>
<evidence type="ECO:0000313" key="6">
    <source>
        <dbReference type="Proteomes" id="UP001596055"/>
    </source>
</evidence>
<comment type="caution">
    <text evidence="5">The sequence shown here is derived from an EMBL/GenBank/DDBJ whole genome shotgun (WGS) entry which is preliminary data.</text>
</comment>
<dbReference type="InterPro" id="IPR001633">
    <property type="entry name" value="EAL_dom"/>
</dbReference>
<dbReference type="SMART" id="SM00267">
    <property type="entry name" value="GGDEF"/>
    <property type="match status" value="1"/>
</dbReference>
<dbReference type="Gene3D" id="3.10.580.10">
    <property type="entry name" value="CBS-domain"/>
    <property type="match status" value="1"/>
</dbReference>
<evidence type="ECO:0000259" key="3">
    <source>
        <dbReference type="PROSITE" id="PS50887"/>
    </source>
</evidence>
<keyword evidence="1" id="KW-0129">CBS domain</keyword>
<reference evidence="6" key="1">
    <citation type="journal article" date="2019" name="Int. J. Syst. Evol. Microbiol.">
        <title>The Global Catalogue of Microorganisms (GCM) 10K type strain sequencing project: providing services to taxonomists for standard genome sequencing and annotation.</title>
        <authorList>
            <consortium name="The Broad Institute Genomics Platform"/>
            <consortium name="The Broad Institute Genome Sequencing Center for Infectious Disease"/>
            <person name="Wu L."/>
            <person name="Ma J."/>
        </authorList>
    </citation>
    <scope>NUCLEOTIDE SEQUENCE [LARGE SCALE GENOMIC DNA]</scope>
    <source>
        <strain evidence="6">CGMCC 4.1799</strain>
    </source>
</reference>